<gene>
    <name evidence="4" type="ORF">D7V21_06050</name>
</gene>
<evidence type="ECO:0000313" key="4">
    <source>
        <dbReference type="EMBL" id="RKG34912.1"/>
    </source>
</evidence>
<feature type="domain" description="PsrA tetracyclin repressor-like C-terminal" evidence="3">
    <location>
        <begin position="89"/>
        <end position="196"/>
    </location>
</feature>
<dbReference type="InterPro" id="IPR041586">
    <property type="entry name" value="PsrA_TetR_C"/>
</dbReference>
<accession>A0A3A8EJ12</accession>
<dbReference type="EMBL" id="RAXU01000005">
    <property type="protein sequence ID" value="RKG34912.1"/>
    <property type="molecule type" value="Genomic_DNA"/>
</dbReference>
<sequence length="205" mass="23357">MKYSETQLKLIEAAILLFSQNDAARLSVQHINDLAGVSNKSALYYHFKSKWGLLEAALSYVLKPYAEESLKELNKIPKNCIDPKDIVQAMYKPMVNILLLENGLQYLKFFSRMISTGEEGRKMVAKELAPIAEIATELLSYAFPDANKDAIDLKVLFTFNIILNVISDVGLEQYWATDIKDRRLISKYLIDYIEGGITFKIDSKY</sequence>
<protein>
    <submittedName>
        <fullName evidence="4">TetR/AcrR family transcriptional regulator</fullName>
    </submittedName>
</protein>
<dbReference type="InterPro" id="IPR009057">
    <property type="entry name" value="Homeodomain-like_sf"/>
</dbReference>
<dbReference type="Pfam" id="PF00440">
    <property type="entry name" value="TetR_N"/>
    <property type="match status" value="1"/>
</dbReference>
<evidence type="ECO:0000313" key="5">
    <source>
        <dbReference type="Proteomes" id="UP000269001"/>
    </source>
</evidence>
<evidence type="ECO:0000259" key="2">
    <source>
        <dbReference type="Pfam" id="PF00440"/>
    </source>
</evidence>
<name>A0A3A8EJ12_9GAMM</name>
<proteinExistence type="predicted"/>
<dbReference type="Gene3D" id="1.10.357.10">
    <property type="entry name" value="Tetracycline Repressor, domain 2"/>
    <property type="match status" value="1"/>
</dbReference>
<organism evidence="4 5">
    <name type="scientific">Acinetobacter guerrae</name>
    <dbReference type="NCBI Taxonomy" id="1843371"/>
    <lineage>
        <taxon>Bacteria</taxon>
        <taxon>Pseudomonadati</taxon>
        <taxon>Pseudomonadota</taxon>
        <taxon>Gammaproteobacteria</taxon>
        <taxon>Moraxellales</taxon>
        <taxon>Moraxellaceae</taxon>
        <taxon>Acinetobacter</taxon>
    </lineage>
</organism>
<keyword evidence="5" id="KW-1185">Reference proteome</keyword>
<keyword evidence="1" id="KW-0238">DNA-binding</keyword>
<evidence type="ECO:0000256" key="1">
    <source>
        <dbReference type="ARBA" id="ARBA00023125"/>
    </source>
</evidence>
<evidence type="ECO:0000259" key="3">
    <source>
        <dbReference type="Pfam" id="PF17939"/>
    </source>
</evidence>
<dbReference type="RefSeq" id="WP_120369624.1">
    <property type="nucleotide sequence ID" value="NZ_BKYM01000005.1"/>
</dbReference>
<feature type="domain" description="HTH tetR-type" evidence="2">
    <location>
        <begin position="10"/>
        <end position="57"/>
    </location>
</feature>
<dbReference type="SUPFAM" id="SSF46689">
    <property type="entry name" value="Homeodomain-like"/>
    <property type="match status" value="1"/>
</dbReference>
<reference evidence="4 5" key="1">
    <citation type="submission" date="2018-09" db="EMBL/GenBank/DDBJ databases">
        <title>The draft genome of Acinetobacter spp. strains.</title>
        <authorList>
            <person name="Qin J."/>
            <person name="Feng Y."/>
            <person name="Zong Z."/>
        </authorList>
    </citation>
    <scope>NUCLEOTIDE SEQUENCE [LARGE SCALE GENOMIC DNA]</scope>
    <source>
        <strain evidence="4 5">WCHAc060096</strain>
    </source>
</reference>
<dbReference type="InterPro" id="IPR001647">
    <property type="entry name" value="HTH_TetR"/>
</dbReference>
<dbReference type="GO" id="GO:0003677">
    <property type="term" value="F:DNA binding"/>
    <property type="evidence" value="ECO:0007669"/>
    <property type="project" value="UniProtKB-KW"/>
</dbReference>
<dbReference type="AlphaFoldDB" id="A0A3A8EJ12"/>
<dbReference type="Proteomes" id="UP000269001">
    <property type="component" value="Unassembled WGS sequence"/>
</dbReference>
<comment type="caution">
    <text evidence="4">The sequence shown here is derived from an EMBL/GenBank/DDBJ whole genome shotgun (WGS) entry which is preliminary data.</text>
</comment>
<dbReference type="Pfam" id="PF17939">
    <property type="entry name" value="TetR_C_30"/>
    <property type="match status" value="1"/>
</dbReference>